<evidence type="ECO:0000256" key="1">
    <source>
        <dbReference type="ARBA" id="ARBA00004370"/>
    </source>
</evidence>
<dbReference type="FunFam" id="3.80.10.10:FF:000400">
    <property type="entry name" value="Nuclear pore complex protein NUP107"/>
    <property type="match status" value="1"/>
</dbReference>
<reference evidence="8" key="1">
    <citation type="journal article" date="2017" name="Cell">
        <title>Insights into land plant evolution garnered from the Marchantia polymorpha genome.</title>
        <authorList>
            <person name="Bowman J.L."/>
            <person name="Kohchi T."/>
            <person name="Yamato K.T."/>
            <person name="Jenkins J."/>
            <person name="Shu S."/>
            <person name="Ishizaki K."/>
            <person name="Yamaoka S."/>
            <person name="Nishihama R."/>
            <person name="Nakamura Y."/>
            <person name="Berger F."/>
            <person name="Adam C."/>
            <person name="Aki S.S."/>
            <person name="Althoff F."/>
            <person name="Araki T."/>
            <person name="Arteaga-Vazquez M.A."/>
            <person name="Balasubrmanian S."/>
            <person name="Barry K."/>
            <person name="Bauer D."/>
            <person name="Boehm C.R."/>
            <person name="Briginshaw L."/>
            <person name="Caballero-Perez J."/>
            <person name="Catarino B."/>
            <person name="Chen F."/>
            <person name="Chiyoda S."/>
            <person name="Chovatia M."/>
            <person name="Davies K.M."/>
            <person name="Delmans M."/>
            <person name="Demura T."/>
            <person name="Dierschke T."/>
            <person name="Dolan L."/>
            <person name="Dorantes-Acosta A.E."/>
            <person name="Eklund D.M."/>
            <person name="Florent S.N."/>
            <person name="Flores-Sandoval E."/>
            <person name="Fujiyama A."/>
            <person name="Fukuzawa H."/>
            <person name="Galik B."/>
            <person name="Grimanelli D."/>
            <person name="Grimwood J."/>
            <person name="Grossniklaus U."/>
            <person name="Hamada T."/>
            <person name="Haseloff J."/>
            <person name="Hetherington A.J."/>
            <person name="Higo A."/>
            <person name="Hirakawa Y."/>
            <person name="Hundley H.N."/>
            <person name="Ikeda Y."/>
            <person name="Inoue K."/>
            <person name="Inoue S.I."/>
            <person name="Ishida S."/>
            <person name="Jia Q."/>
            <person name="Kakita M."/>
            <person name="Kanazawa T."/>
            <person name="Kawai Y."/>
            <person name="Kawashima T."/>
            <person name="Kennedy M."/>
            <person name="Kinose K."/>
            <person name="Kinoshita T."/>
            <person name="Kohara Y."/>
            <person name="Koide E."/>
            <person name="Komatsu K."/>
            <person name="Kopischke S."/>
            <person name="Kubo M."/>
            <person name="Kyozuka J."/>
            <person name="Lagercrantz U."/>
            <person name="Lin S.S."/>
            <person name="Lindquist E."/>
            <person name="Lipzen A.M."/>
            <person name="Lu C.W."/>
            <person name="De Luna E."/>
            <person name="Martienssen R.A."/>
            <person name="Minamino N."/>
            <person name="Mizutani M."/>
            <person name="Mizutani M."/>
            <person name="Mochizuki N."/>
            <person name="Monte I."/>
            <person name="Mosher R."/>
            <person name="Nagasaki H."/>
            <person name="Nakagami H."/>
            <person name="Naramoto S."/>
            <person name="Nishitani K."/>
            <person name="Ohtani M."/>
            <person name="Okamoto T."/>
            <person name="Okumura M."/>
            <person name="Phillips J."/>
            <person name="Pollak B."/>
            <person name="Reinders A."/>
            <person name="Rovekamp M."/>
            <person name="Sano R."/>
            <person name="Sawa S."/>
            <person name="Schmid M.W."/>
            <person name="Shirakawa M."/>
            <person name="Solano R."/>
            <person name="Spunde A."/>
            <person name="Suetsugu N."/>
            <person name="Sugano S."/>
            <person name="Sugiyama A."/>
            <person name="Sun R."/>
            <person name="Suzuki Y."/>
            <person name="Takenaka M."/>
            <person name="Takezawa D."/>
            <person name="Tomogane H."/>
            <person name="Tsuzuki M."/>
            <person name="Ueda T."/>
            <person name="Umeda M."/>
            <person name="Ward J.M."/>
            <person name="Watanabe Y."/>
            <person name="Yazaki K."/>
            <person name="Yokoyama R."/>
            <person name="Yoshitake Y."/>
            <person name="Yotsui I."/>
            <person name="Zachgo S."/>
            <person name="Schmutz J."/>
        </authorList>
    </citation>
    <scope>NUCLEOTIDE SEQUENCE [LARGE SCALE GENOMIC DNA]</scope>
    <source>
        <strain evidence="8">Tak-1</strain>
    </source>
</reference>
<dbReference type="Proteomes" id="UP000244005">
    <property type="component" value="Unassembled WGS sequence"/>
</dbReference>
<feature type="transmembrane region" description="Helical" evidence="5">
    <location>
        <begin position="236"/>
        <end position="262"/>
    </location>
</feature>
<dbReference type="InterPro" id="IPR053211">
    <property type="entry name" value="DNA_repair-toleration"/>
</dbReference>
<name>A0A2R6X415_MARPO</name>
<evidence type="ECO:0000256" key="3">
    <source>
        <dbReference type="ARBA" id="ARBA00022737"/>
    </source>
</evidence>
<dbReference type="InterPro" id="IPR001611">
    <property type="entry name" value="Leu-rich_rpt"/>
</dbReference>
<comment type="subcellular location">
    <subcellularLocation>
        <location evidence="1">Membrane</location>
    </subcellularLocation>
</comment>
<feature type="chain" id="PRO_5015311969" description="Leucine-rich repeat-containing N-terminal plant-type domain-containing protein" evidence="6">
    <location>
        <begin position="31"/>
        <end position="283"/>
    </location>
</feature>
<accession>A0A2R6X415</accession>
<dbReference type="Gene3D" id="3.80.10.10">
    <property type="entry name" value="Ribonuclease Inhibitor"/>
    <property type="match status" value="2"/>
</dbReference>
<evidence type="ECO:0008006" key="9">
    <source>
        <dbReference type="Google" id="ProtNLM"/>
    </source>
</evidence>
<evidence type="ECO:0000256" key="4">
    <source>
        <dbReference type="ARBA" id="ARBA00023136"/>
    </source>
</evidence>
<evidence type="ECO:0000256" key="5">
    <source>
        <dbReference type="SAM" id="Phobius"/>
    </source>
</evidence>
<protein>
    <recommendedName>
        <fullName evidence="9">Leucine-rich repeat-containing N-terminal plant-type domain-containing protein</fullName>
    </recommendedName>
</protein>
<keyword evidence="5" id="KW-1133">Transmembrane helix</keyword>
<dbReference type="Gramene" id="Mp3g11800.1">
    <property type="protein sequence ID" value="Mp3g11800.1.cds1"/>
    <property type="gene ID" value="Mp3g11800"/>
</dbReference>
<dbReference type="GO" id="GO:0016020">
    <property type="term" value="C:membrane"/>
    <property type="evidence" value="ECO:0007669"/>
    <property type="project" value="UniProtKB-SubCell"/>
</dbReference>
<dbReference type="AlphaFoldDB" id="A0A2R6X415"/>
<dbReference type="PANTHER" id="PTHR48060">
    <property type="entry name" value="DNA DAMAGE-REPAIR/TOLERATION PROTEIN DRT100"/>
    <property type="match status" value="1"/>
</dbReference>
<sequence>MSLGLRITRSLQVEVVVLLCVALGVIRSLAQTTDTTVDNGDISCLQSLQDAFKGEGVGFLLTNWTGDGFPCKSNVTYAGLFCSNEHVRDIDLRSMKLEGEISPDISKCSALSNLDLSDNQLTGVIPIQIGQLEQLSKLNLSFNNLYGEIPDFSKALFTNVIDLHNNDLSGSIPTNLGYLLRLTTFDVSYNDLSGPIPPLLANTTTGGVRFNASSFEGNSGLFGYPLQQQMNHGLSVLAIVGIGLGSGMLSLIVSFTAVCIWLRVTEQRGAAEEGKISQLMPES</sequence>
<dbReference type="OMA" id="GKITHLM"/>
<dbReference type="OrthoDB" id="676979at2759"/>
<organism evidence="7 8">
    <name type="scientific">Marchantia polymorpha</name>
    <name type="common">Common liverwort</name>
    <name type="synonym">Marchantia aquatica</name>
    <dbReference type="NCBI Taxonomy" id="3197"/>
    <lineage>
        <taxon>Eukaryota</taxon>
        <taxon>Viridiplantae</taxon>
        <taxon>Streptophyta</taxon>
        <taxon>Embryophyta</taxon>
        <taxon>Marchantiophyta</taxon>
        <taxon>Marchantiopsida</taxon>
        <taxon>Marchantiidae</taxon>
        <taxon>Marchantiales</taxon>
        <taxon>Marchantiaceae</taxon>
        <taxon>Marchantia</taxon>
    </lineage>
</organism>
<keyword evidence="3" id="KW-0677">Repeat</keyword>
<feature type="signal peptide" evidence="6">
    <location>
        <begin position="1"/>
        <end position="30"/>
    </location>
</feature>
<gene>
    <name evidence="7" type="ORF">MARPO_0037s0017</name>
</gene>
<keyword evidence="8" id="KW-1185">Reference proteome</keyword>
<evidence type="ECO:0000256" key="2">
    <source>
        <dbReference type="ARBA" id="ARBA00022729"/>
    </source>
</evidence>
<evidence type="ECO:0000256" key="6">
    <source>
        <dbReference type="SAM" id="SignalP"/>
    </source>
</evidence>
<proteinExistence type="predicted"/>
<dbReference type="PRINTS" id="PR00019">
    <property type="entry name" value="LEURICHRPT"/>
</dbReference>
<keyword evidence="2 6" id="KW-0732">Signal</keyword>
<evidence type="ECO:0000313" key="8">
    <source>
        <dbReference type="Proteomes" id="UP000244005"/>
    </source>
</evidence>
<evidence type="ECO:0000313" key="7">
    <source>
        <dbReference type="EMBL" id="PTQ40829.1"/>
    </source>
</evidence>
<dbReference type="EMBL" id="KZ772709">
    <property type="protein sequence ID" value="PTQ40829.1"/>
    <property type="molecule type" value="Genomic_DNA"/>
</dbReference>
<dbReference type="InterPro" id="IPR032675">
    <property type="entry name" value="LRR_dom_sf"/>
</dbReference>
<dbReference type="SUPFAM" id="SSF52058">
    <property type="entry name" value="L domain-like"/>
    <property type="match status" value="1"/>
</dbReference>
<dbReference type="Pfam" id="PF13855">
    <property type="entry name" value="LRR_8"/>
    <property type="match status" value="1"/>
</dbReference>
<dbReference type="Pfam" id="PF00560">
    <property type="entry name" value="LRR_1"/>
    <property type="match status" value="2"/>
</dbReference>
<keyword evidence="4 5" id="KW-0472">Membrane</keyword>
<keyword evidence="5" id="KW-0812">Transmembrane</keyword>
<dbReference type="PANTHER" id="PTHR48060:SF22">
    <property type="entry name" value="INACTIVE LRR RECEPTOR-LIKE SERINE_THREONINE-PROTEIN KINASE BIR2"/>
    <property type="match status" value="1"/>
</dbReference>